<feature type="signal peptide" evidence="1">
    <location>
        <begin position="1"/>
        <end position="25"/>
    </location>
</feature>
<gene>
    <name evidence="3" type="ORF">CINCED_3A018851</name>
</gene>
<dbReference type="EMBL" id="CABPRJ010000004">
    <property type="protein sequence ID" value="VVC24691.1"/>
    <property type="molecule type" value="Genomic_DNA"/>
</dbReference>
<dbReference type="InterPro" id="IPR008906">
    <property type="entry name" value="HATC_C_dom"/>
</dbReference>
<reference evidence="3 4" key="1">
    <citation type="submission" date="2019-08" db="EMBL/GenBank/DDBJ databases">
        <authorList>
            <person name="Alioto T."/>
            <person name="Alioto T."/>
            <person name="Gomez Garrido J."/>
        </authorList>
    </citation>
    <scope>NUCLEOTIDE SEQUENCE [LARGE SCALE GENOMIC DNA]</scope>
</reference>
<keyword evidence="4" id="KW-1185">Reference proteome</keyword>
<dbReference type="OrthoDB" id="10054153at2759"/>
<evidence type="ECO:0000313" key="4">
    <source>
        <dbReference type="Proteomes" id="UP000325440"/>
    </source>
</evidence>
<evidence type="ECO:0000259" key="2">
    <source>
        <dbReference type="Pfam" id="PF05699"/>
    </source>
</evidence>
<keyword evidence="1" id="KW-0732">Signal</keyword>
<dbReference type="PANTHER" id="PTHR45749">
    <property type="match status" value="1"/>
</dbReference>
<dbReference type="GO" id="GO:0046983">
    <property type="term" value="F:protein dimerization activity"/>
    <property type="evidence" value="ECO:0007669"/>
    <property type="project" value="InterPro"/>
</dbReference>
<feature type="chain" id="PRO_5023110618" evidence="1">
    <location>
        <begin position="26"/>
        <end position="73"/>
    </location>
</feature>
<evidence type="ECO:0000256" key="1">
    <source>
        <dbReference type="SAM" id="SignalP"/>
    </source>
</evidence>
<evidence type="ECO:0000313" key="3">
    <source>
        <dbReference type="EMBL" id="VVC24691.1"/>
    </source>
</evidence>
<dbReference type="Pfam" id="PF05699">
    <property type="entry name" value="Dimer_Tnp_hAT"/>
    <property type="match status" value="1"/>
</dbReference>
<proteinExistence type="predicted"/>
<dbReference type="AlphaFoldDB" id="A0A5E4LYP6"/>
<protein>
    <submittedName>
        <fullName evidence="3">HAT, C-terminal dimerisation domain</fullName>
    </submittedName>
</protein>
<organism evidence="3 4">
    <name type="scientific">Cinara cedri</name>
    <dbReference type="NCBI Taxonomy" id="506608"/>
    <lineage>
        <taxon>Eukaryota</taxon>
        <taxon>Metazoa</taxon>
        <taxon>Ecdysozoa</taxon>
        <taxon>Arthropoda</taxon>
        <taxon>Hexapoda</taxon>
        <taxon>Insecta</taxon>
        <taxon>Pterygota</taxon>
        <taxon>Neoptera</taxon>
        <taxon>Paraneoptera</taxon>
        <taxon>Hemiptera</taxon>
        <taxon>Sternorrhyncha</taxon>
        <taxon>Aphidomorpha</taxon>
        <taxon>Aphidoidea</taxon>
        <taxon>Aphididae</taxon>
        <taxon>Lachninae</taxon>
        <taxon>Cinara</taxon>
    </lineage>
</organism>
<sequence>MKLVDIFPYTWLCLRTLLTIPVTVAFDEQSFSKLKLIKTYLRSSITDDRISSLETLSIENDLVQKVNYEKAIK</sequence>
<feature type="domain" description="HAT C-terminal dimerisation" evidence="2">
    <location>
        <begin position="6"/>
        <end position="62"/>
    </location>
</feature>
<dbReference type="PANTHER" id="PTHR45749:SF35">
    <property type="entry name" value="AC-LIKE TRANSPOSASE-RELATED"/>
    <property type="match status" value="1"/>
</dbReference>
<name>A0A5E4LYP6_9HEMI</name>
<accession>A0A5E4LYP6</accession>
<dbReference type="Proteomes" id="UP000325440">
    <property type="component" value="Unassembled WGS sequence"/>
</dbReference>